<name>A0A3E2TKK6_9FIRM</name>
<sequence length="362" mass="41310">MKKFLFIFASIFLSSCTNKESADLEPAKKIVAPIEINTDYDSFKLKGQTYSLPLSFEKFEKNGFYINENEYYHPNINKSQQIMVNMKADGSDVSATFKNTKDGPIDTKDGTIIELYINNQDGKNQDFSIHDLAWGTSYEEASKALKDLNTEQAATENDRTLNYYTDDNFVSLYFANNELSSVAIFSKSFMRDENYVGGEFAIFGQTVKFPLSIRDLEELLSSDFNINKDGDNQNLDPGEETTYRVYSPMYEKIEDKNSSYGVDFYLKNTSDKPMSYEDAKIIKLVAENSSDLSVGNAYVGASIDELKKMDKKNQNPRRLLREGKNKDGTLKMVFSAENNTNYIFNINEKTITHIEVINQKEQ</sequence>
<reference evidence="1 2" key="1">
    <citation type="submission" date="2018-08" db="EMBL/GenBank/DDBJ databases">
        <title>A genome reference for cultivated species of the human gut microbiota.</title>
        <authorList>
            <person name="Zou Y."/>
            <person name="Xue W."/>
            <person name="Luo G."/>
        </authorList>
    </citation>
    <scope>NUCLEOTIDE SEQUENCE [LARGE SCALE GENOMIC DNA]</scope>
    <source>
        <strain evidence="1 2">OF01-3</strain>
    </source>
</reference>
<dbReference type="Proteomes" id="UP000261011">
    <property type="component" value="Unassembled WGS sequence"/>
</dbReference>
<organism evidence="1 2">
    <name type="scientific">Anaerococcus nagyae</name>
    <dbReference type="NCBI Taxonomy" id="1755241"/>
    <lineage>
        <taxon>Bacteria</taxon>
        <taxon>Bacillati</taxon>
        <taxon>Bacillota</taxon>
        <taxon>Tissierellia</taxon>
        <taxon>Tissierellales</taxon>
        <taxon>Peptoniphilaceae</taxon>
        <taxon>Anaerococcus</taxon>
    </lineage>
</organism>
<evidence type="ECO:0000313" key="2">
    <source>
        <dbReference type="Proteomes" id="UP000261011"/>
    </source>
</evidence>
<comment type="caution">
    <text evidence="1">The sequence shown here is derived from an EMBL/GenBank/DDBJ whole genome shotgun (WGS) entry which is preliminary data.</text>
</comment>
<dbReference type="RefSeq" id="WP_117519941.1">
    <property type="nucleotide sequence ID" value="NZ_QVEU01000001.1"/>
</dbReference>
<dbReference type="AlphaFoldDB" id="A0A3E2TKK6"/>
<dbReference type="EMBL" id="QVEU01000001">
    <property type="protein sequence ID" value="RGB77911.1"/>
    <property type="molecule type" value="Genomic_DNA"/>
</dbReference>
<dbReference type="PROSITE" id="PS51257">
    <property type="entry name" value="PROKAR_LIPOPROTEIN"/>
    <property type="match status" value="1"/>
</dbReference>
<keyword evidence="2" id="KW-1185">Reference proteome</keyword>
<accession>A0A3E2TKK6</accession>
<gene>
    <name evidence="1" type="ORF">DXA39_00205</name>
</gene>
<dbReference type="OrthoDB" id="1689298at2"/>
<protein>
    <submittedName>
        <fullName evidence="1">Uncharacterized protein</fullName>
    </submittedName>
</protein>
<evidence type="ECO:0000313" key="1">
    <source>
        <dbReference type="EMBL" id="RGB77911.1"/>
    </source>
</evidence>
<proteinExistence type="predicted"/>